<organism evidence="1 2">
    <name type="scientific">Chelatococcus asaccharovorans</name>
    <dbReference type="NCBI Taxonomy" id="28210"/>
    <lineage>
        <taxon>Bacteria</taxon>
        <taxon>Pseudomonadati</taxon>
        <taxon>Pseudomonadota</taxon>
        <taxon>Alphaproteobacteria</taxon>
        <taxon>Hyphomicrobiales</taxon>
        <taxon>Chelatococcaceae</taxon>
        <taxon>Chelatococcus</taxon>
    </lineage>
</organism>
<evidence type="ECO:0000313" key="2">
    <source>
        <dbReference type="Proteomes" id="UP000248021"/>
    </source>
</evidence>
<evidence type="ECO:0000313" key="1">
    <source>
        <dbReference type="EMBL" id="PXW61594.1"/>
    </source>
</evidence>
<reference evidence="1 2" key="1">
    <citation type="submission" date="2018-05" db="EMBL/GenBank/DDBJ databases">
        <title>Genomic Encyclopedia of Type Strains, Phase IV (KMG-IV): sequencing the most valuable type-strain genomes for metagenomic binning, comparative biology and taxonomic classification.</title>
        <authorList>
            <person name="Goeker M."/>
        </authorList>
    </citation>
    <scope>NUCLEOTIDE SEQUENCE [LARGE SCALE GENOMIC DNA]</scope>
    <source>
        <strain evidence="1 2">DSM 6462</strain>
    </source>
</reference>
<accession>A0A2V3UAP3</accession>
<gene>
    <name evidence="1" type="ORF">C7450_103111</name>
</gene>
<dbReference type="Proteomes" id="UP000248021">
    <property type="component" value="Unassembled WGS sequence"/>
</dbReference>
<comment type="caution">
    <text evidence="1">The sequence shown here is derived from an EMBL/GenBank/DDBJ whole genome shotgun (WGS) entry which is preliminary data.</text>
</comment>
<sequence length="89" mass="9373">MCERCLAGLLEQTISAYAEIRGEKVNGESALHATVLFGALAIVAADAIVKAPSGRQAETLDFVHQCIDAALDVERTGEPREVHATSGAH</sequence>
<dbReference type="EMBL" id="QJJK01000003">
    <property type="protein sequence ID" value="PXW61594.1"/>
    <property type="molecule type" value="Genomic_DNA"/>
</dbReference>
<dbReference type="AlphaFoldDB" id="A0A2V3UAP3"/>
<protein>
    <submittedName>
        <fullName evidence="1">Uncharacterized protein</fullName>
    </submittedName>
</protein>
<keyword evidence="2" id="KW-1185">Reference proteome</keyword>
<name>A0A2V3UAP3_9HYPH</name>
<proteinExistence type="predicted"/>